<gene>
    <name evidence="3" type="ORF">A3B92_02805</name>
</gene>
<proteinExistence type="predicted"/>
<sequence>MRKELGQIWRQFRESPFFLQALLVLVVLSIPIGMLLEKVVTGRITYEQQTLINSLKSDPLLDLLLFQVIRAGLEQEFFYRGPIRLLVLFAPQISRKNIGLLLKIFAWLVIIMPMYFWVPGHPDAVQTVLLGLACGWTVLKTRSLESAVLIHMGFNALNLIGGLIQYRFF</sequence>
<evidence type="ECO:0000256" key="1">
    <source>
        <dbReference type="SAM" id="Phobius"/>
    </source>
</evidence>
<dbReference type="Pfam" id="PF02517">
    <property type="entry name" value="Rce1-like"/>
    <property type="match status" value="1"/>
</dbReference>
<feature type="transmembrane region" description="Helical" evidence="1">
    <location>
        <begin position="17"/>
        <end position="36"/>
    </location>
</feature>
<dbReference type="Proteomes" id="UP000177960">
    <property type="component" value="Unassembled WGS sequence"/>
</dbReference>
<dbReference type="EMBL" id="MHJG01000003">
    <property type="protein sequence ID" value="OGY64435.1"/>
    <property type="molecule type" value="Genomic_DNA"/>
</dbReference>
<keyword evidence="1" id="KW-0812">Transmembrane</keyword>
<evidence type="ECO:0000259" key="2">
    <source>
        <dbReference type="Pfam" id="PF02517"/>
    </source>
</evidence>
<evidence type="ECO:0000313" key="3">
    <source>
        <dbReference type="EMBL" id="OGY64435.1"/>
    </source>
</evidence>
<comment type="caution">
    <text evidence="3">The sequence shown here is derived from an EMBL/GenBank/DDBJ whole genome shotgun (WGS) entry which is preliminary data.</text>
</comment>
<organism evidence="3 4">
    <name type="scientific">Candidatus Harrisonbacteria bacterium RIFCSPHIGHO2_02_FULL_42_16</name>
    <dbReference type="NCBI Taxonomy" id="1798404"/>
    <lineage>
        <taxon>Bacteria</taxon>
        <taxon>Candidatus Harrisoniibacteriota</taxon>
    </lineage>
</organism>
<dbReference type="STRING" id="1798404.A3B92_02805"/>
<evidence type="ECO:0000313" key="4">
    <source>
        <dbReference type="Proteomes" id="UP000177960"/>
    </source>
</evidence>
<feature type="transmembrane region" description="Helical" evidence="1">
    <location>
        <begin position="100"/>
        <end position="118"/>
    </location>
</feature>
<keyword evidence="1" id="KW-0472">Membrane</keyword>
<accession>A0A1G1ZIV2</accession>
<dbReference type="GO" id="GO:0080120">
    <property type="term" value="P:CAAX-box protein maturation"/>
    <property type="evidence" value="ECO:0007669"/>
    <property type="project" value="UniProtKB-ARBA"/>
</dbReference>
<reference evidence="3 4" key="1">
    <citation type="journal article" date="2016" name="Nat. Commun.">
        <title>Thousands of microbial genomes shed light on interconnected biogeochemical processes in an aquifer system.</title>
        <authorList>
            <person name="Anantharaman K."/>
            <person name="Brown C.T."/>
            <person name="Hug L.A."/>
            <person name="Sharon I."/>
            <person name="Castelle C.J."/>
            <person name="Probst A.J."/>
            <person name="Thomas B.C."/>
            <person name="Singh A."/>
            <person name="Wilkins M.J."/>
            <person name="Karaoz U."/>
            <person name="Brodie E.L."/>
            <person name="Williams K.H."/>
            <person name="Hubbard S.S."/>
            <person name="Banfield J.F."/>
        </authorList>
    </citation>
    <scope>NUCLEOTIDE SEQUENCE [LARGE SCALE GENOMIC DNA]</scope>
</reference>
<dbReference type="GO" id="GO:0004175">
    <property type="term" value="F:endopeptidase activity"/>
    <property type="evidence" value="ECO:0007669"/>
    <property type="project" value="UniProtKB-ARBA"/>
</dbReference>
<dbReference type="InterPro" id="IPR003675">
    <property type="entry name" value="Rce1/LyrA-like_dom"/>
</dbReference>
<feature type="transmembrane region" description="Helical" evidence="1">
    <location>
        <begin position="148"/>
        <end position="168"/>
    </location>
</feature>
<keyword evidence="1" id="KW-1133">Transmembrane helix</keyword>
<protein>
    <recommendedName>
        <fullName evidence="2">CAAX prenyl protease 2/Lysostaphin resistance protein A-like domain-containing protein</fullName>
    </recommendedName>
</protein>
<name>A0A1G1ZIV2_9BACT</name>
<dbReference type="AlphaFoldDB" id="A0A1G1ZIV2"/>
<feature type="domain" description="CAAX prenyl protease 2/Lysostaphin resistance protein A-like" evidence="2">
    <location>
        <begin position="63"/>
        <end position="157"/>
    </location>
</feature>